<keyword evidence="2" id="KW-1185">Reference proteome</keyword>
<keyword evidence="1" id="KW-0614">Plasmid</keyword>
<protein>
    <submittedName>
        <fullName evidence="1">Uncharacterized protein</fullName>
    </submittedName>
</protein>
<organism evidence="1 2">
    <name type="scientific">Albidiferax ferrireducens (strain ATCC BAA-621 / DSM 15236 / T118)</name>
    <name type="common">Rhodoferax ferrireducens</name>
    <dbReference type="NCBI Taxonomy" id="338969"/>
    <lineage>
        <taxon>Bacteria</taxon>
        <taxon>Pseudomonadati</taxon>
        <taxon>Pseudomonadota</taxon>
        <taxon>Betaproteobacteria</taxon>
        <taxon>Burkholderiales</taxon>
        <taxon>Comamonadaceae</taxon>
        <taxon>Rhodoferax</taxon>
    </lineage>
</organism>
<dbReference type="AlphaFoldDB" id="Q21QI9"/>
<name>Q21QI9_ALBFT</name>
<dbReference type="KEGG" id="rfr:Rfer_4269"/>
<dbReference type="Gene3D" id="1.10.4000.10">
    <property type="entry name" value="Flagellar transcriptional activator FlhD"/>
    <property type="match status" value="1"/>
</dbReference>
<dbReference type="Proteomes" id="UP000008332">
    <property type="component" value="Plasmid unnamed1"/>
</dbReference>
<evidence type="ECO:0000313" key="1">
    <source>
        <dbReference type="EMBL" id="ABD71956.1"/>
    </source>
</evidence>
<gene>
    <name evidence="1" type="ordered locus">Rfer_4269</name>
</gene>
<reference evidence="2" key="1">
    <citation type="submission" date="2006-02" db="EMBL/GenBank/DDBJ databases">
        <title>Complete sequence of plasmid 1 of Rhodoferax ferrireducens DSM 15236.</title>
        <authorList>
            <person name="Copeland A."/>
            <person name="Lucas S."/>
            <person name="Lapidus A."/>
            <person name="Barry K."/>
            <person name="Detter J.C."/>
            <person name="Glavina del Rio T."/>
            <person name="Hammon N."/>
            <person name="Israni S."/>
            <person name="Pitluck S."/>
            <person name="Brettin T."/>
            <person name="Bruce D."/>
            <person name="Han C."/>
            <person name="Tapia R."/>
            <person name="Gilna P."/>
            <person name="Kiss H."/>
            <person name="Schmutz J."/>
            <person name="Larimer F."/>
            <person name="Land M."/>
            <person name="Kyrpides N."/>
            <person name="Ivanova N."/>
            <person name="Richardson P."/>
        </authorList>
    </citation>
    <scope>NUCLEOTIDE SEQUENCE [LARGE SCALE GENOMIC DNA]</scope>
    <source>
        <strain evidence="2">ATCC BAA-621 / DSM 15236 / T118</strain>
        <plasmid evidence="2">Plasmid pDSM15236</plasmid>
    </source>
</reference>
<proteinExistence type="predicted"/>
<geneLocation type="plasmid" evidence="2">
    <name>pDSM15236</name>
</geneLocation>
<dbReference type="RefSeq" id="WP_011458783.1">
    <property type="nucleotide sequence ID" value="NC_007901.1"/>
</dbReference>
<dbReference type="SUPFAM" id="SSF63592">
    <property type="entry name" value="Flagellar transcriptional activator FlhD"/>
    <property type="match status" value="1"/>
</dbReference>
<dbReference type="HOGENOM" id="CLU_2384212_0_0_4"/>
<sequence length="94" mass="10717">MNNSAAQSNAHRDVTNLCYQMLVQFRELFKSSPSEAMLRYNFDQASAESILNMCHEELMALANKGILCFAWKTLTERTQNAERAHPAERTLHAV</sequence>
<dbReference type="InterPro" id="IPR036194">
    <property type="entry name" value="FlhD_sf"/>
</dbReference>
<evidence type="ECO:0000313" key="2">
    <source>
        <dbReference type="Proteomes" id="UP000008332"/>
    </source>
</evidence>
<dbReference type="EMBL" id="CP000268">
    <property type="protein sequence ID" value="ABD71956.1"/>
    <property type="molecule type" value="Genomic_DNA"/>
</dbReference>
<accession>Q21QI9</accession>